<keyword evidence="2" id="KW-0805">Transcription regulation</keyword>
<dbReference type="PANTHER" id="PTHR46665:SF6">
    <property type="entry name" value="TRANSCRIPTION FACTOR BHLH92"/>
    <property type="match status" value="1"/>
</dbReference>
<keyword evidence="3" id="KW-0804">Transcription</keyword>
<evidence type="ECO:0000256" key="2">
    <source>
        <dbReference type="ARBA" id="ARBA00023015"/>
    </source>
</evidence>
<dbReference type="GO" id="GO:0046983">
    <property type="term" value="F:protein dimerization activity"/>
    <property type="evidence" value="ECO:0007669"/>
    <property type="project" value="InterPro"/>
</dbReference>
<dbReference type="InterPro" id="IPR045239">
    <property type="entry name" value="bHLH95_bHLH"/>
</dbReference>
<dbReference type="Gene3D" id="4.10.280.10">
    <property type="entry name" value="Helix-loop-helix DNA-binding domain"/>
    <property type="match status" value="1"/>
</dbReference>
<feature type="domain" description="BHLH" evidence="6">
    <location>
        <begin position="82"/>
        <end position="131"/>
    </location>
</feature>
<sequence>MEYQYLEEELQGEVFWLEAFPVKQSAFVQYQNIPIGGFRLENSAVNSNDRNMNKRMMELLRRRGCTSASAPAVIERREPERERCFRHMINERMRREKHKESFQALHSMLPLGTKNDKNSIIQMTAVKIQELQTYKEELQRQNRELEINLAAMEREKVGGTKIKLRVGNPTSGIDSLVEVLQCLKNLGLETRAIHSKHSAEEFYAELEIETKLIGAAEVENAVQRTLIEAERKLLHHFQEAGWRG</sequence>
<dbReference type="PROSITE" id="PS50888">
    <property type="entry name" value="BHLH"/>
    <property type="match status" value="1"/>
</dbReference>
<evidence type="ECO:0000313" key="7">
    <source>
        <dbReference type="EMBL" id="KAK9288402.1"/>
    </source>
</evidence>
<evidence type="ECO:0000256" key="5">
    <source>
        <dbReference type="SAM" id="Coils"/>
    </source>
</evidence>
<dbReference type="AlphaFoldDB" id="A0AAP0S0M8"/>
<protein>
    <recommendedName>
        <fullName evidence="6">BHLH domain-containing protein</fullName>
    </recommendedName>
</protein>
<dbReference type="CDD" id="cd11393">
    <property type="entry name" value="bHLH_AtbHLH_like"/>
    <property type="match status" value="1"/>
</dbReference>
<evidence type="ECO:0000259" key="6">
    <source>
        <dbReference type="PROSITE" id="PS50888"/>
    </source>
</evidence>
<dbReference type="SUPFAM" id="SSF47459">
    <property type="entry name" value="HLH, helix-loop-helix DNA-binding domain"/>
    <property type="match status" value="1"/>
</dbReference>
<organism evidence="7 8">
    <name type="scientific">Liquidambar formosana</name>
    <name type="common">Formosan gum</name>
    <dbReference type="NCBI Taxonomy" id="63359"/>
    <lineage>
        <taxon>Eukaryota</taxon>
        <taxon>Viridiplantae</taxon>
        <taxon>Streptophyta</taxon>
        <taxon>Embryophyta</taxon>
        <taxon>Tracheophyta</taxon>
        <taxon>Spermatophyta</taxon>
        <taxon>Magnoliopsida</taxon>
        <taxon>eudicotyledons</taxon>
        <taxon>Gunneridae</taxon>
        <taxon>Pentapetalae</taxon>
        <taxon>Saxifragales</taxon>
        <taxon>Altingiaceae</taxon>
        <taxon>Liquidambar</taxon>
    </lineage>
</organism>
<proteinExistence type="predicted"/>
<feature type="coiled-coil region" evidence="5">
    <location>
        <begin position="121"/>
        <end position="155"/>
    </location>
</feature>
<evidence type="ECO:0000313" key="8">
    <source>
        <dbReference type="Proteomes" id="UP001415857"/>
    </source>
</evidence>
<dbReference type="SMART" id="SM00353">
    <property type="entry name" value="HLH"/>
    <property type="match status" value="1"/>
</dbReference>
<dbReference type="GO" id="GO:0005634">
    <property type="term" value="C:nucleus"/>
    <property type="evidence" value="ECO:0007669"/>
    <property type="project" value="UniProtKB-SubCell"/>
</dbReference>
<dbReference type="InterPro" id="IPR011598">
    <property type="entry name" value="bHLH_dom"/>
</dbReference>
<dbReference type="Proteomes" id="UP001415857">
    <property type="component" value="Unassembled WGS sequence"/>
</dbReference>
<gene>
    <name evidence="7" type="ORF">L1049_016858</name>
</gene>
<keyword evidence="4" id="KW-0539">Nucleus</keyword>
<dbReference type="EMBL" id="JBBPBK010000003">
    <property type="protein sequence ID" value="KAK9288402.1"/>
    <property type="molecule type" value="Genomic_DNA"/>
</dbReference>
<dbReference type="Pfam" id="PF00010">
    <property type="entry name" value="HLH"/>
    <property type="match status" value="1"/>
</dbReference>
<dbReference type="InterPro" id="IPR044658">
    <property type="entry name" value="bHLH92/bHLH041-like"/>
</dbReference>
<evidence type="ECO:0000256" key="1">
    <source>
        <dbReference type="ARBA" id="ARBA00004123"/>
    </source>
</evidence>
<keyword evidence="8" id="KW-1185">Reference proteome</keyword>
<accession>A0AAP0S0M8</accession>
<evidence type="ECO:0000256" key="4">
    <source>
        <dbReference type="ARBA" id="ARBA00023242"/>
    </source>
</evidence>
<comment type="subcellular location">
    <subcellularLocation>
        <location evidence="1">Nucleus</location>
    </subcellularLocation>
</comment>
<evidence type="ECO:0000256" key="3">
    <source>
        <dbReference type="ARBA" id="ARBA00023163"/>
    </source>
</evidence>
<keyword evidence="5" id="KW-0175">Coiled coil</keyword>
<dbReference type="PANTHER" id="PTHR46665">
    <property type="entry name" value="TRANSCRIPTION FACTOR BHLH041-RELATED-RELATED"/>
    <property type="match status" value="1"/>
</dbReference>
<comment type="caution">
    <text evidence="7">The sequence shown here is derived from an EMBL/GenBank/DDBJ whole genome shotgun (WGS) entry which is preliminary data.</text>
</comment>
<name>A0AAP0S0M8_LIQFO</name>
<dbReference type="InterPro" id="IPR036638">
    <property type="entry name" value="HLH_DNA-bd_sf"/>
</dbReference>
<reference evidence="7 8" key="1">
    <citation type="journal article" date="2024" name="Plant J.">
        <title>Genome sequences and population genomics reveal climatic adaptation and genomic divergence between two closely related sweetgum species.</title>
        <authorList>
            <person name="Xu W.Q."/>
            <person name="Ren C.Q."/>
            <person name="Zhang X.Y."/>
            <person name="Comes H.P."/>
            <person name="Liu X.H."/>
            <person name="Li Y.G."/>
            <person name="Kettle C.J."/>
            <person name="Jalonen R."/>
            <person name="Gaisberger H."/>
            <person name="Ma Y.Z."/>
            <person name="Qiu Y.X."/>
        </authorList>
    </citation>
    <scope>NUCLEOTIDE SEQUENCE [LARGE SCALE GENOMIC DNA]</scope>
    <source>
        <strain evidence="7">Hangzhou</strain>
    </source>
</reference>